<keyword evidence="3" id="KW-0378">Hydrolase</keyword>
<dbReference type="PANTHER" id="PTHR35882:SF2">
    <property type="entry name" value="PELA"/>
    <property type="match status" value="1"/>
</dbReference>
<dbReference type="EMBL" id="JAEPBG010000018">
    <property type="protein sequence ID" value="MBK4738232.1"/>
    <property type="molecule type" value="Genomic_DNA"/>
</dbReference>
<dbReference type="AlphaFoldDB" id="A0A934SYV0"/>
<dbReference type="CDD" id="cd10922">
    <property type="entry name" value="CE4_PelA_like_C"/>
    <property type="match status" value="1"/>
</dbReference>
<evidence type="ECO:0000313" key="4">
    <source>
        <dbReference type="Proteomes" id="UP000622890"/>
    </source>
</evidence>
<protein>
    <submittedName>
        <fullName evidence="3">Bifunctional glycoside hydrolase 114/ polysaccharide deacetylase family protein</fullName>
    </submittedName>
</protein>
<dbReference type="InterPro" id="IPR017853">
    <property type="entry name" value="GH"/>
</dbReference>
<dbReference type="Proteomes" id="UP000622890">
    <property type="component" value="Unassembled WGS sequence"/>
</dbReference>
<dbReference type="Pfam" id="PF03537">
    <property type="entry name" value="Glyco_hydro_114"/>
    <property type="match status" value="1"/>
</dbReference>
<evidence type="ECO:0000259" key="2">
    <source>
        <dbReference type="Pfam" id="PF03537"/>
    </source>
</evidence>
<dbReference type="InterPro" id="IPR013785">
    <property type="entry name" value="Aldolase_TIM"/>
</dbReference>
<dbReference type="InterPro" id="IPR016925">
    <property type="entry name" value="UCP029570"/>
</dbReference>
<dbReference type="PIRSF" id="PIRSF029570">
    <property type="entry name" value="UCP029570"/>
    <property type="match status" value="1"/>
</dbReference>
<dbReference type="RefSeq" id="WP_200597261.1">
    <property type="nucleotide sequence ID" value="NZ_JAEPBG010000018.1"/>
</dbReference>
<accession>A0A934SYV0</accession>
<feature type="signal peptide" evidence="1">
    <location>
        <begin position="1"/>
        <end position="24"/>
    </location>
</feature>
<sequence>MLNLLFRALCLTCLLLAGMRASMAQPAITSAPRPTVAFYYGDHPPLAELAAFDIAVVEPAHVADPRRSARNAAGASHQLFAYVSVGEVRADRPYYARLPKGSLRGGNAAWGSRVIDQTAPGWRDFFLDAIVAPLWQAGWRGFFLDTLDSYGLFAKTDAERRAQTDALVALITEFKRRYPDARLMTNRGFELLPRVASLIDAVAAESLVAGYDAASDSYRPVPQADHDWLAAQLRTVRDTYHLPAVAIDYVDPAAPHARDAARETARRIRADGFIPWVADGGLASMGVGAIEVLPRRALLITDSYGLDLARTGAQRFLGIQLNYLGLAYDIVDLSKEALPEGILEGRYAGIVAWFRAGTSHPEFAPWLARQTARGMRAAVFGNFALPPGADLPPSLGLAQEATDGARLTIATRDAAIMGFEAPVLPDRSAVIPLRLADDSGGRSLLRLTDADKHYFDAAAFTAWGGYVLAPFTVLELDAIESQRWVVEPMRFLRSALALQALPVPDVTTEGGRRMLMSHVDGDGFASRAEIPGAPFASEVMLKEFLERYRLPTTVSVIEGELSASGVYPASSQATEAIARRIFALPQVEPASHSYSHPFDWAQALADRGPTYRLKVPGYTLDLQRELRGSADYINRLLPPGKRTDIFFWTGDCVPPAEAIAASWREGLLNLNGGDTLITRSRNSWTEIAGQGVRKEGWYQVFAPHQNENVYTNNWTGPFYGFERVIETYQLTGEPYRFKPIDIYYHVYSASKPGSIAALHRIYDWASAQPTTRVYASQYIRKVLDFEDATIARDIASGELIVRAGADLRTLRLAPDAPLPDLAKSQGLAGFTAGPNARYLTLAAGEVRLAPPVAKGQPAALPYIAEANGAIADLRRSADGRELRFALAANGPGLLAIAGKSCSLDIDGKPLAPTPISGRFVTAAKDSDANPIDHYEFGAPNTVQATRYLARIRCAQ</sequence>
<keyword evidence="1" id="KW-0732">Signal</keyword>
<dbReference type="GO" id="GO:0016787">
    <property type="term" value="F:hydrolase activity"/>
    <property type="evidence" value="ECO:0007669"/>
    <property type="project" value="UniProtKB-KW"/>
</dbReference>
<feature type="domain" description="Glycoside-hydrolase family GH114 TIM-barrel" evidence="2">
    <location>
        <begin position="50"/>
        <end position="282"/>
    </location>
</feature>
<organism evidence="3 4">
    <name type="scientific">Noviherbaspirillum pedocola</name>
    <dbReference type="NCBI Taxonomy" id="2801341"/>
    <lineage>
        <taxon>Bacteria</taxon>
        <taxon>Pseudomonadati</taxon>
        <taxon>Pseudomonadota</taxon>
        <taxon>Betaproteobacteria</taxon>
        <taxon>Burkholderiales</taxon>
        <taxon>Oxalobacteraceae</taxon>
        <taxon>Noviherbaspirillum</taxon>
    </lineage>
</organism>
<name>A0A934SYV0_9BURK</name>
<reference evidence="3" key="1">
    <citation type="submission" date="2021-01" db="EMBL/GenBank/DDBJ databases">
        <title>Genome sequence of strain Noviherbaspirillum sp. DKR-6.</title>
        <authorList>
            <person name="Chaudhary D.K."/>
        </authorList>
    </citation>
    <scope>NUCLEOTIDE SEQUENCE</scope>
    <source>
        <strain evidence="3">DKR-6</strain>
    </source>
</reference>
<proteinExistence type="predicted"/>
<feature type="chain" id="PRO_5037342570" evidence="1">
    <location>
        <begin position="25"/>
        <end position="955"/>
    </location>
</feature>
<keyword evidence="4" id="KW-1185">Reference proteome</keyword>
<evidence type="ECO:0000256" key="1">
    <source>
        <dbReference type="SAM" id="SignalP"/>
    </source>
</evidence>
<dbReference type="PANTHER" id="PTHR35882">
    <property type="entry name" value="PELA"/>
    <property type="match status" value="1"/>
</dbReference>
<dbReference type="SUPFAM" id="SSF51445">
    <property type="entry name" value="(Trans)glycosidases"/>
    <property type="match status" value="1"/>
</dbReference>
<dbReference type="Gene3D" id="3.20.20.70">
    <property type="entry name" value="Aldolase class I"/>
    <property type="match status" value="1"/>
</dbReference>
<evidence type="ECO:0000313" key="3">
    <source>
        <dbReference type="EMBL" id="MBK4738232.1"/>
    </source>
</evidence>
<dbReference type="InterPro" id="IPR004352">
    <property type="entry name" value="GH114_TIM-barrel"/>
</dbReference>
<gene>
    <name evidence="3" type="ORF">JJB74_26715</name>
</gene>
<comment type="caution">
    <text evidence="3">The sequence shown here is derived from an EMBL/GenBank/DDBJ whole genome shotgun (WGS) entry which is preliminary data.</text>
</comment>